<accession>A0A6J4VKF2</accession>
<evidence type="ECO:0000256" key="7">
    <source>
        <dbReference type="SAM" id="Phobius"/>
    </source>
</evidence>
<dbReference type="InterPro" id="IPR050622">
    <property type="entry name" value="CPA3_antiporter_subunitB"/>
</dbReference>
<comment type="subcellular location">
    <subcellularLocation>
        <location evidence="1">Cell membrane</location>
        <topology evidence="1">Multi-pass membrane protein</topology>
    </subcellularLocation>
</comment>
<sequence length="145" mass="15137">MTTTLTQTIARLLFLPALMVALATLVKGYADTGDGFTAAVIAALAVLLQVVAFGEREVARHLPLHRAPLVAFAGLALSLAVTFAPVLRGRPIMTHAPEVGAAVVHLGTLELLTAVLFDLGVFLLVFGFAISTIGLVARARTGRLP</sequence>
<dbReference type="GO" id="GO:0005886">
    <property type="term" value="C:plasma membrane"/>
    <property type="evidence" value="ECO:0007669"/>
    <property type="project" value="UniProtKB-SubCell"/>
</dbReference>
<protein>
    <submittedName>
        <fullName evidence="9">Diguanylate cyclase/phosphodiesterase (GGDEF &amp; EAL domains) with PAS/PAC sensor(S)</fullName>
    </submittedName>
</protein>
<feature type="transmembrane region" description="Helical" evidence="7">
    <location>
        <begin position="12"/>
        <end position="30"/>
    </location>
</feature>
<evidence type="ECO:0000259" key="8">
    <source>
        <dbReference type="Pfam" id="PF04039"/>
    </source>
</evidence>
<reference evidence="9" key="1">
    <citation type="submission" date="2020-02" db="EMBL/GenBank/DDBJ databases">
        <authorList>
            <person name="Meier V. D."/>
        </authorList>
    </citation>
    <scope>NUCLEOTIDE SEQUENCE</scope>
    <source>
        <strain evidence="9">AVDCRST_MAG19</strain>
    </source>
</reference>
<gene>
    <name evidence="9" type="ORF">AVDCRST_MAG19-4099</name>
</gene>
<feature type="domain" description="Na+/H+ antiporter MnhB subunit-related protein" evidence="8">
    <location>
        <begin position="6"/>
        <end position="129"/>
    </location>
</feature>
<evidence type="ECO:0000256" key="5">
    <source>
        <dbReference type="ARBA" id="ARBA00022989"/>
    </source>
</evidence>
<dbReference type="PANTHER" id="PTHR33932:SF4">
    <property type="entry name" value="NA(+)_H(+) ANTIPORTER SUBUNIT B"/>
    <property type="match status" value="1"/>
</dbReference>
<evidence type="ECO:0000256" key="4">
    <source>
        <dbReference type="ARBA" id="ARBA00022692"/>
    </source>
</evidence>
<dbReference type="AlphaFoldDB" id="A0A6J4VKF2"/>
<dbReference type="Pfam" id="PF04039">
    <property type="entry name" value="MnhB"/>
    <property type="match status" value="1"/>
</dbReference>
<feature type="transmembrane region" description="Helical" evidence="7">
    <location>
        <begin position="36"/>
        <end position="55"/>
    </location>
</feature>
<evidence type="ECO:0000256" key="6">
    <source>
        <dbReference type="ARBA" id="ARBA00023136"/>
    </source>
</evidence>
<keyword evidence="4 7" id="KW-0812">Transmembrane</keyword>
<organism evidence="9">
    <name type="scientific">uncultured Thermomicrobiales bacterium</name>
    <dbReference type="NCBI Taxonomy" id="1645740"/>
    <lineage>
        <taxon>Bacteria</taxon>
        <taxon>Pseudomonadati</taxon>
        <taxon>Thermomicrobiota</taxon>
        <taxon>Thermomicrobia</taxon>
        <taxon>Thermomicrobiales</taxon>
        <taxon>environmental samples</taxon>
    </lineage>
</organism>
<keyword evidence="6 7" id="KW-0472">Membrane</keyword>
<keyword evidence="3" id="KW-1003">Cell membrane</keyword>
<dbReference type="InterPro" id="IPR007182">
    <property type="entry name" value="MnhB"/>
</dbReference>
<evidence type="ECO:0000256" key="3">
    <source>
        <dbReference type="ARBA" id="ARBA00022475"/>
    </source>
</evidence>
<comment type="similarity">
    <text evidence="2">Belongs to the CPA3 antiporters (TC 2.A.63) subunit B family.</text>
</comment>
<keyword evidence="5 7" id="KW-1133">Transmembrane helix</keyword>
<dbReference type="EMBL" id="CADCWL010000228">
    <property type="protein sequence ID" value="CAA9581789.1"/>
    <property type="molecule type" value="Genomic_DNA"/>
</dbReference>
<name>A0A6J4VKF2_9BACT</name>
<evidence type="ECO:0000313" key="9">
    <source>
        <dbReference type="EMBL" id="CAA9581789.1"/>
    </source>
</evidence>
<evidence type="ECO:0000256" key="1">
    <source>
        <dbReference type="ARBA" id="ARBA00004651"/>
    </source>
</evidence>
<proteinExistence type="inferred from homology"/>
<dbReference type="PANTHER" id="PTHR33932">
    <property type="entry name" value="NA(+)/H(+) ANTIPORTER SUBUNIT B"/>
    <property type="match status" value="1"/>
</dbReference>
<evidence type="ECO:0000256" key="2">
    <source>
        <dbReference type="ARBA" id="ARBA00009425"/>
    </source>
</evidence>
<feature type="transmembrane region" description="Helical" evidence="7">
    <location>
        <begin position="114"/>
        <end position="137"/>
    </location>
</feature>
<feature type="transmembrane region" description="Helical" evidence="7">
    <location>
        <begin position="67"/>
        <end position="87"/>
    </location>
</feature>